<dbReference type="KEGG" id="csaz:Cs308_0228"/>
<dbReference type="Proteomes" id="UP000078162">
    <property type="component" value="Chromosome"/>
</dbReference>
<name>A0A1A9HTT0_9CHLA</name>
<keyword evidence="3" id="KW-0732">Signal</keyword>
<sequence length="707" mass="81308">MNKRCVLDKIIKGILAGSLILLYWSSNLLEKDVKSIKSNVRDVQDDIREISRLIKQQSSQTLNLSPNPAIVSSIACNKTLSMVYGDSTYRNLLSPDPYMQQSLPDLLGVNFTSKGVLRTAHVGKPDNLNPFNGFDYVIKFYELCVPALANPHVGKYEEFSPGLAVKIEEHATVDGSGDKEFHVYLRPHVFWSPINPGFFPKHVQLDKKFLQPHPVTAHDFKFYYDVVMNPYVATMGAVALRSYFEDIISFTIENDLKFVVRWKAHTIVNDEGQEERRVLYSAFSNTLCLRPLPCFVYQYFANGEKIIDDAHDSDIYRKDSVWAQNFVAHWANNYVVSCGAFYFGGLDDEKVVFLRNPDYYDPLGALVEKRYVYFKDSTDALFQDFKTGKIDIAYLPPNQTDNLQNFMKSPAYTKQAAKGEAIRELVASDRAYTYIGWNCYSLFFQSRQVRRAMNMAIDRDRVIEQCLGGRGRTISGPFAHYSPSYNQEVEGWHYSPEEAIRLLEEEGWIDTDGDGIREKVIDGVVVPFRFRLCYYVKSFIARMIADYMVTVCKEIGVECSLLGLDMADLSYAFDEKNFDALLMGWCLASPPEDPRALWHSEGAMEKGSANVVGFQNEEADLIIDKLSYEYDPEERVRLYHRFHEIIHEEAPYAFLYARYYSLLYKDYVKNVFIPIHRVDLIPEAQDETINIDKVWLDKKEEECLSTS</sequence>
<dbReference type="STRING" id="1806891.Cs308_0228"/>
<dbReference type="InterPro" id="IPR000914">
    <property type="entry name" value="SBP_5_dom"/>
</dbReference>
<comment type="similarity">
    <text evidence="1">Belongs to the bacterial solute-binding protein 5 family.</text>
</comment>
<dbReference type="EMBL" id="CP014639">
    <property type="protein sequence ID" value="ANH78399.1"/>
    <property type="molecule type" value="Genomic_DNA"/>
</dbReference>
<dbReference type="Gene3D" id="3.40.190.10">
    <property type="entry name" value="Periplasmic binding protein-like II"/>
    <property type="match status" value="1"/>
</dbReference>
<evidence type="ECO:0000313" key="5">
    <source>
        <dbReference type="EMBL" id="ANH78399.1"/>
    </source>
</evidence>
<dbReference type="AlphaFoldDB" id="A0A1A9HTT0"/>
<dbReference type="OrthoDB" id="9796817at2"/>
<dbReference type="PANTHER" id="PTHR30290:SF9">
    <property type="entry name" value="OLIGOPEPTIDE-BINDING PROTEIN APPA"/>
    <property type="match status" value="1"/>
</dbReference>
<keyword evidence="2" id="KW-0813">Transport</keyword>
<reference evidence="6" key="1">
    <citation type="submission" date="2016-03" db="EMBL/GenBank/DDBJ databases">
        <title>Culture-independent genomics supports pathogen discovery for uncultivable bacteria within the genus Chlamydia.</title>
        <authorList>
            <person name="Taylor-Brown A."/>
            <person name="Bachmann N.L."/>
            <person name="Borel N."/>
            <person name="Polkinghorne A."/>
        </authorList>
    </citation>
    <scope>NUCLEOTIDE SEQUENCE [LARGE SCALE GENOMIC DNA]</scope>
    <source>
        <strain evidence="6">2742-308</strain>
    </source>
</reference>
<dbReference type="SUPFAM" id="SSF53850">
    <property type="entry name" value="Periplasmic binding protein-like II"/>
    <property type="match status" value="1"/>
</dbReference>
<feature type="domain" description="Solute-binding protein family 5" evidence="4">
    <location>
        <begin position="178"/>
        <end position="594"/>
    </location>
</feature>
<accession>A0A1A9HTT0</accession>
<dbReference type="GO" id="GO:0015833">
    <property type="term" value="P:peptide transport"/>
    <property type="evidence" value="ECO:0007669"/>
    <property type="project" value="TreeGrafter"/>
</dbReference>
<evidence type="ECO:0000256" key="2">
    <source>
        <dbReference type="ARBA" id="ARBA00022448"/>
    </source>
</evidence>
<protein>
    <submittedName>
        <fullName evidence="5">Oligopeptide ABC transporter, periplasmic oligopeptide-binding protein OppA</fullName>
    </submittedName>
</protein>
<keyword evidence="6" id="KW-1185">Reference proteome</keyword>
<evidence type="ECO:0000256" key="3">
    <source>
        <dbReference type="ARBA" id="ARBA00022729"/>
    </source>
</evidence>
<dbReference type="PATRIC" id="fig|1806891.3.peg.219"/>
<proteinExistence type="inferred from homology"/>
<evidence type="ECO:0000259" key="4">
    <source>
        <dbReference type="Pfam" id="PF00496"/>
    </source>
</evidence>
<dbReference type="InterPro" id="IPR039424">
    <property type="entry name" value="SBP_5"/>
</dbReference>
<gene>
    <name evidence="5" type="ORF">Cs308_0228</name>
</gene>
<dbReference type="PANTHER" id="PTHR30290">
    <property type="entry name" value="PERIPLASMIC BINDING COMPONENT OF ABC TRANSPORTER"/>
    <property type="match status" value="1"/>
</dbReference>
<organism evidence="5 6">
    <name type="scientific">Candidatus Chlamydia sanziniae</name>
    <dbReference type="NCBI Taxonomy" id="1806891"/>
    <lineage>
        <taxon>Bacteria</taxon>
        <taxon>Pseudomonadati</taxon>
        <taxon>Chlamydiota</taxon>
        <taxon>Chlamydiia</taxon>
        <taxon>Chlamydiales</taxon>
        <taxon>Chlamydiaceae</taxon>
        <taxon>Chlamydia/Chlamydophila group</taxon>
        <taxon>Chlamydia</taxon>
    </lineage>
</organism>
<dbReference type="Gene3D" id="3.10.105.10">
    <property type="entry name" value="Dipeptide-binding Protein, Domain 3"/>
    <property type="match status" value="1"/>
</dbReference>
<evidence type="ECO:0000313" key="6">
    <source>
        <dbReference type="Proteomes" id="UP000078162"/>
    </source>
</evidence>
<dbReference type="RefSeq" id="WP_066481530.1">
    <property type="nucleotide sequence ID" value="NZ_CP014639.1"/>
</dbReference>
<dbReference type="Pfam" id="PF00496">
    <property type="entry name" value="SBP_bac_5"/>
    <property type="match status" value="1"/>
</dbReference>
<dbReference type="GO" id="GO:1904680">
    <property type="term" value="F:peptide transmembrane transporter activity"/>
    <property type="evidence" value="ECO:0007669"/>
    <property type="project" value="TreeGrafter"/>
</dbReference>
<evidence type="ECO:0000256" key="1">
    <source>
        <dbReference type="ARBA" id="ARBA00005695"/>
    </source>
</evidence>